<proteinExistence type="predicted"/>
<dbReference type="Pfam" id="PF26596">
    <property type="entry name" value="PEF-CTERM_ARCH"/>
    <property type="match status" value="1"/>
</dbReference>
<dbReference type="NCBIfam" id="TIGR03024">
    <property type="entry name" value="arch_PEF_CTERM"/>
    <property type="match status" value="1"/>
</dbReference>
<protein>
    <recommendedName>
        <fullName evidence="2">PEF-CTERM protein sorting domain-containing protein</fullName>
    </recommendedName>
</protein>
<dbReference type="HOGENOM" id="CLU_1438139_0_0_2"/>
<dbReference type="KEGG" id="msj:MSSAC_1944"/>
<organism evidence="3 4">
    <name type="scientific">Methanosarcina siciliae C2J</name>
    <dbReference type="NCBI Taxonomy" id="1434118"/>
    <lineage>
        <taxon>Archaea</taxon>
        <taxon>Methanobacteriati</taxon>
        <taxon>Methanobacteriota</taxon>
        <taxon>Stenosarchaea group</taxon>
        <taxon>Methanomicrobia</taxon>
        <taxon>Methanosarcinales</taxon>
        <taxon>Methanosarcinaceae</taxon>
        <taxon>Methanosarcina</taxon>
    </lineage>
</organism>
<evidence type="ECO:0000256" key="1">
    <source>
        <dbReference type="SAM" id="Phobius"/>
    </source>
</evidence>
<reference evidence="3 4" key="1">
    <citation type="submission" date="2014-07" db="EMBL/GenBank/DDBJ databases">
        <title>Methanogenic archaea and the global carbon cycle.</title>
        <authorList>
            <person name="Henriksen J.R."/>
            <person name="Luke J."/>
            <person name="Reinhart S."/>
            <person name="Benedict M.N."/>
            <person name="Youngblut N.D."/>
            <person name="Metcalf M.E."/>
            <person name="Whitaker R.J."/>
            <person name="Metcalf W.W."/>
        </authorList>
    </citation>
    <scope>NUCLEOTIDE SEQUENCE [LARGE SCALE GENOMIC DNA]</scope>
    <source>
        <strain evidence="3 4">C2J</strain>
    </source>
</reference>
<feature type="domain" description="PEF-CTERM protein sorting" evidence="2">
    <location>
        <begin position="178"/>
        <end position="202"/>
    </location>
</feature>
<dbReference type="Proteomes" id="UP000033123">
    <property type="component" value="Chromosome"/>
</dbReference>
<evidence type="ECO:0000313" key="4">
    <source>
        <dbReference type="Proteomes" id="UP000033123"/>
    </source>
</evidence>
<keyword evidence="1" id="KW-0472">Membrane</keyword>
<dbReference type="GeneID" id="24871547"/>
<evidence type="ECO:0000259" key="2">
    <source>
        <dbReference type="Pfam" id="PF26596"/>
    </source>
</evidence>
<dbReference type="PATRIC" id="fig|1434118.4.peg.2472"/>
<feature type="transmembrane region" description="Helical" evidence="1">
    <location>
        <begin position="181"/>
        <end position="198"/>
    </location>
</feature>
<dbReference type="InterPro" id="IPR017474">
    <property type="entry name" value="PEF_CTERM_C"/>
</dbReference>
<sequence>MKEISPRNLLLTVFIVLLVVFPAAAGTVTTIDFEDLSEGDGIEDFGTHYSGVTFSGGNDIGIAVVPKYNYGDYPPHSGTHVVAFHFGGESYVPTELRASFDQPVKRAGLWYTCVSNVTLEAYDESGLKIDSVNGTSNLHKTTYLEVQGSNIAYIIFHDSSNYLTCDDLTYETGDDVNIPEFPSIVLPIGAIMGLMFVFQRRKE</sequence>
<gene>
    <name evidence="3" type="ORF">MSSAC_1944</name>
</gene>
<evidence type="ECO:0000313" key="3">
    <source>
        <dbReference type="EMBL" id="AKB36534.1"/>
    </source>
</evidence>
<dbReference type="STRING" id="1434118.MSSAC_1944"/>
<dbReference type="EMBL" id="CP009508">
    <property type="protein sequence ID" value="AKB36534.1"/>
    <property type="molecule type" value="Genomic_DNA"/>
</dbReference>
<keyword evidence="1" id="KW-1133">Transmembrane helix</keyword>
<dbReference type="AlphaFoldDB" id="A0A0E3PPP2"/>
<dbReference type="RefSeq" id="WP_048182202.1">
    <property type="nucleotide sequence ID" value="NZ_CP009508.1"/>
</dbReference>
<accession>A0A0E3PPP2</accession>
<name>A0A0E3PPP2_9EURY</name>
<keyword evidence="1" id="KW-0812">Transmembrane</keyword>